<dbReference type="InterPro" id="IPR013324">
    <property type="entry name" value="RNA_pol_sigma_r3/r4-like"/>
</dbReference>
<protein>
    <submittedName>
        <fullName evidence="7">RNA polymerase sigma factor</fullName>
    </submittedName>
</protein>
<dbReference type="InterPro" id="IPR013249">
    <property type="entry name" value="RNA_pol_sigma70_r4_t2"/>
</dbReference>
<dbReference type="AlphaFoldDB" id="A0A941DRG4"/>
<dbReference type="SUPFAM" id="SSF88659">
    <property type="entry name" value="Sigma3 and sigma4 domains of RNA polymerase sigma factors"/>
    <property type="match status" value="1"/>
</dbReference>
<dbReference type="InterPro" id="IPR039425">
    <property type="entry name" value="RNA_pol_sigma-70-like"/>
</dbReference>
<reference evidence="7" key="1">
    <citation type="submission" date="2021-04" db="EMBL/GenBank/DDBJ databases">
        <title>Isolation and polyphasic classification of algal microorganism.</title>
        <authorList>
            <person name="Wang S."/>
        </authorList>
    </citation>
    <scope>NUCLEOTIDE SEQUENCE</scope>
    <source>
        <strain evidence="7">720a</strain>
    </source>
</reference>
<feature type="domain" description="RNA polymerase sigma factor 70 region 4 type 2" evidence="6">
    <location>
        <begin position="104"/>
        <end position="154"/>
    </location>
</feature>
<dbReference type="GO" id="GO:0003677">
    <property type="term" value="F:DNA binding"/>
    <property type="evidence" value="ECO:0007669"/>
    <property type="project" value="InterPro"/>
</dbReference>
<dbReference type="InterPro" id="IPR036388">
    <property type="entry name" value="WH-like_DNA-bd_sf"/>
</dbReference>
<dbReference type="Gene3D" id="1.10.10.10">
    <property type="entry name" value="Winged helix-like DNA-binding domain superfamily/Winged helix DNA-binding domain"/>
    <property type="match status" value="1"/>
</dbReference>
<feature type="domain" description="RNA polymerase sigma-70 region 2" evidence="5">
    <location>
        <begin position="19"/>
        <end position="80"/>
    </location>
</feature>
<organism evidence="7 8">
    <name type="scientific">Virgibacillus salarius</name>
    <dbReference type="NCBI Taxonomy" id="447199"/>
    <lineage>
        <taxon>Bacteria</taxon>
        <taxon>Bacillati</taxon>
        <taxon>Bacillota</taxon>
        <taxon>Bacilli</taxon>
        <taxon>Bacillales</taxon>
        <taxon>Bacillaceae</taxon>
        <taxon>Virgibacillus</taxon>
    </lineage>
</organism>
<proteinExistence type="inferred from homology"/>
<sequence length="159" mass="19062">MRNKSKDKLISLILEKKEDFYRLAYSYVKNSEDALDIVQESIEKAIKAHHSIQDNQSVKSWFYRIVVNTSLDFLRKHKRTSFVDENTLDYYSSGKNDTYQNIDLERSLEELPVKYRTVIILRYFEDLKIHEVAEILNENNNTIKTRLYRALEMLKEKME</sequence>
<dbReference type="InterPro" id="IPR007627">
    <property type="entry name" value="RNA_pol_sigma70_r2"/>
</dbReference>
<dbReference type="RefSeq" id="WP_166530121.1">
    <property type="nucleotide sequence ID" value="NZ_JAGSOT010000014.1"/>
</dbReference>
<dbReference type="GO" id="GO:0006352">
    <property type="term" value="P:DNA-templated transcription initiation"/>
    <property type="evidence" value="ECO:0007669"/>
    <property type="project" value="InterPro"/>
</dbReference>
<dbReference type="Pfam" id="PF04542">
    <property type="entry name" value="Sigma70_r2"/>
    <property type="match status" value="1"/>
</dbReference>
<gene>
    <name evidence="7" type="ORF">KCX74_06450</name>
</gene>
<dbReference type="Gene3D" id="1.10.1740.10">
    <property type="match status" value="1"/>
</dbReference>
<dbReference type="PANTHER" id="PTHR43133">
    <property type="entry name" value="RNA POLYMERASE ECF-TYPE SIGMA FACTO"/>
    <property type="match status" value="1"/>
</dbReference>
<evidence type="ECO:0000256" key="2">
    <source>
        <dbReference type="ARBA" id="ARBA00023015"/>
    </source>
</evidence>
<dbReference type="Proteomes" id="UP000675284">
    <property type="component" value="Unassembled WGS sequence"/>
</dbReference>
<evidence type="ECO:0000259" key="6">
    <source>
        <dbReference type="Pfam" id="PF08281"/>
    </source>
</evidence>
<evidence type="ECO:0000256" key="3">
    <source>
        <dbReference type="ARBA" id="ARBA00023082"/>
    </source>
</evidence>
<comment type="similarity">
    <text evidence="1">Belongs to the sigma-70 factor family. ECF subfamily.</text>
</comment>
<accession>A0A941DRG4</accession>
<evidence type="ECO:0000313" key="8">
    <source>
        <dbReference type="Proteomes" id="UP000675284"/>
    </source>
</evidence>
<dbReference type="Pfam" id="PF08281">
    <property type="entry name" value="Sigma70_r4_2"/>
    <property type="match status" value="1"/>
</dbReference>
<dbReference type="EMBL" id="JAGSOT010000014">
    <property type="protein sequence ID" value="MBR7795684.1"/>
    <property type="molecule type" value="Genomic_DNA"/>
</dbReference>
<keyword evidence="8" id="KW-1185">Reference proteome</keyword>
<evidence type="ECO:0000256" key="1">
    <source>
        <dbReference type="ARBA" id="ARBA00010641"/>
    </source>
</evidence>
<dbReference type="InterPro" id="IPR013325">
    <property type="entry name" value="RNA_pol_sigma_r2"/>
</dbReference>
<dbReference type="SUPFAM" id="SSF88946">
    <property type="entry name" value="Sigma2 domain of RNA polymerase sigma factors"/>
    <property type="match status" value="1"/>
</dbReference>
<name>A0A941DRG4_9BACI</name>
<evidence type="ECO:0000259" key="5">
    <source>
        <dbReference type="Pfam" id="PF04542"/>
    </source>
</evidence>
<evidence type="ECO:0000313" key="7">
    <source>
        <dbReference type="EMBL" id="MBR7795684.1"/>
    </source>
</evidence>
<dbReference type="GO" id="GO:0016987">
    <property type="term" value="F:sigma factor activity"/>
    <property type="evidence" value="ECO:0007669"/>
    <property type="project" value="UniProtKB-KW"/>
</dbReference>
<comment type="caution">
    <text evidence="7">The sequence shown here is derived from an EMBL/GenBank/DDBJ whole genome shotgun (WGS) entry which is preliminary data.</text>
</comment>
<keyword evidence="4" id="KW-0804">Transcription</keyword>
<keyword evidence="2" id="KW-0805">Transcription regulation</keyword>
<evidence type="ECO:0000256" key="4">
    <source>
        <dbReference type="ARBA" id="ARBA00023163"/>
    </source>
</evidence>
<dbReference type="PANTHER" id="PTHR43133:SF60">
    <property type="entry name" value="RNA POLYMERASE SIGMA FACTOR SIGV"/>
    <property type="match status" value="1"/>
</dbReference>
<dbReference type="NCBIfam" id="TIGR02937">
    <property type="entry name" value="sigma70-ECF"/>
    <property type="match status" value="1"/>
</dbReference>
<dbReference type="CDD" id="cd06171">
    <property type="entry name" value="Sigma70_r4"/>
    <property type="match status" value="1"/>
</dbReference>
<dbReference type="InterPro" id="IPR014284">
    <property type="entry name" value="RNA_pol_sigma-70_dom"/>
</dbReference>
<keyword evidence="3" id="KW-0731">Sigma factor</keyword>